<reference evidence="2 3" key="1">
    <citation type="submission" date="2016-11" db="EMBL/GenBank/DDBJ databases">
        <authorList>
            <person name="Jaros S."/>
            <person name="Januszkiewicz K."/>
            <person name="Wedrychowicz H."/>
        </authorList>
    </citation>
    <scope>NUCLEOTIDE SEQUENCE [LARGE SCALE GENOMIC DNA]</scope>
    <source>
        <strain evidence="2 3">DSM 19022</strain>
    </source>
</reference>
<keyword evidence="1" id="KW-0175">Coiled coil</keyword>
<name>A0A1M6J4S1_9FIRM</name>
<sequence>MFYEFNDYPYYALIKAKSEEEAVSYYEEEICELDEEEFKSCPDIVAKEHVIEKIKNIKSASEHEKEKLIEELDIETEEPWLILIDGYFV</sequence>
<dbReference type="RefSeq" id="WP_073028116.1">
    <property type="nucleotide sequence ID" value="NZ_FQZS01000049.1"/>
</dbReference>
<dbReference type="AlphaFoldDB" id="A0A1M6J4S1"/>
<evidence type="ECO:0000313" key="2">
    <source>
        <dbReference type="EMBL" id="SHJ41672.1"/>
    </source>
</evidence>
<evidence type="ECO:0000313" key="3">
    <source>
        <dbReference type="Proteomes" id="UP000184442"/>
    </source>
</evidence>
<dbReference type="EMBL" id="FQZS01000049">
    <property type="protein sequence ID" value="SHJ41672.1"/>
    <property type="molecule type" value="Genomic_DNA"/>
</dbReference>
<organism evidence="2 3">
    <name type="scientific">Lutispora thermophila DSM 19022</name>
    <dbReference type="NCBI Taxonomy" id="1122184"/>
    <lineage>
        <taxon>Bacteria</taxon>
        <taxon>Bacillati</taxon>
        <taxon>Bacillota</taxon>
        <taxon>Clostridia</taxon>
        <taxon>Lutisporales</taxon>
        <taxon>Lutisporaceae</taxon>
        <taxon>Lutispora</taxon>
    </lineage>
</organism>
<proteinExistence type="predicted"/>
<accession>A0A1M6J4S1</accession>
<dbReference type="STRING" id="1122184.SAMN02745176_03505"/>
<protein>
    <submittedName>
        <fullName evidence="2">Uncharacterized protein</fullName>
    </submittedName>
</protein>
<gene>
    <name evidence="2" type="ORF">SAMN02745176_03505</name>
</gene>
<dbReference type="Proteomes" id="UP000184442">
    <property type="component" value="Unassembled WGS sequence"/>
</dbReference>
<keyword evidence="3" id="KW-1185">Reference proteome</keyword>
<evidence type="ECO:0000256" key="1">
    <source>
        <dbReference type="SAM" id="Coils"/>
    </source>
</evidence>
<feature type="coiled-coil region" evidence="1">
    <location>
        <begin position="51"/>
        <end position="78"/>
    </location>
</feature>